<organism evidence="4 5">
    <name type="scientific">Bacillus salacetis</name>
    <dbReference type="NCBI Taxonomy" id="2315464"/>
    <lineage>
        <taxon>Bacteria</taxon>
        <taxon>Bacillati</taxon>
        <taxon>Bacillota</taxon>
        <taxon>Bacilli</taxon>
        <taxon>Bacillales</taxon>
        <taxon>Bacillaceae</taxon>
        <taxon>Bacillus</taxon>
    </lineage>
</organism>
<keyword evidence="1" id="KW-0812">Transmembrane</keyword>
<dbReference type="InterPro" id="IPR052155">
    <property type="entry name" value="Biofilm_reg_signaling"/>
</dbReference>
<keyword evidence="1" id="KW-1133">Transmembrane helix</keyword>
<dbReference type="Gene3D" id="3.30.70.270">
    <property type="match status" value="1"/>
</dbReference>
<dbReference type="PANTHER" id="PTHR44757">
    <property type="entry name" value="DIGUANYLATE CYCLASE DGCP"/>
    <property type="match status" value="1"/>
</dbReference>
<feature type="transmembrane region" description="Helical" evidence="1">
    <location>
        <begin position="174"/>
        <end position="197"/>
    </location>
</feature>
<gene>
    <name evidence="4" type="ORF">D3H55_02905</name>
</gene>
<evidence type="ECO:0000313" key="4">
    <source>
        <dbReference type="EMBL" id="RIW38500.1"/>
    </source>
</evidence>
<dbReference type="PANTHER" id="PTHR44757:SF2">
    <property type="entry name" value="BIOFILM ARCHITECTURE MAINTENANCE PROTEIN MBAA"/>
    <property type="match status" value="1"/>
</dbReference>
<dbReference type="CDD" id="cd01948">
    <property type="entry name" value="EAL"/>
    <property type="match status" value="1"/>
</dbReference>
<dbReference type="PROSITE" id="PS50883">
    <property type="entry name" value="EAL"/>
    <property type="match status" value="1"/>
</dbReference>
<dbReference type="SUPFAM" id="SSF141868">
    <property type="entry name" value="EAL domain-like"/>
    <property type="match status" value="1"/>
</dbReference>
<protein>
    <submittedName>
        <fullName evidence="4">EAL domain-containing protein</fullName>
    </submittedName>
</protein>
<keyword evidence="1" id="KW-0472">Membrane</keyword>
<dbReference type="Pfam" id="PF00563">
    <property type="entry name" value="EAL"/>
    <property type="match status" value="1"/>
</dbReference>
<feature type="domain" description="GGDEF" evidence="3">
    <location>
        <begin position="263"/>
        <end position="396"/>
    </location>
</feature>
<feature type="transmembrane region" description="Helical" evidence="1">
    <location>
        <begin position="136"/>
        <end position="154"/>
    </location>
</feature>
<name>A0A3A1R620_9BACI</name>
<dbReference type="PROSITE" id="PS50887">
    <property type="entry name" value="GGDEF"/>
    <property type="match status" value="1"/>
</dbReference>
<keyword evidence="5" id="KW-1185">Reference proteome</keyword>
<dbReference type="InterPro" id="IPR001633">
    <property type="entry name" value="EAL_dom"/>
</dbReference>
<evidence type="ECO:0000259" key="2">
    <source>
        <dbReference type="PROSITE" id="PS50883"/>
    </source>
</evidence>
<reference evidence="4 5" key="1">
    <citation type="submission" date="2018-09" db="EMBL/GenBank/DDBJ databases">
        <title>Bacillus saliacetes sp. nov., isolated from Thai shrimp paste (Ka-pi).</title>
        <authorList>
            <person name="Daroonpunt R."/>
            <person name="Tanasupawat S."/>
            <person name="Yiamsombut S."/>
        </authorList>
    </citation>
    <scope>NUCLEOTIDE SEQUENCE [LARGE SCALE GENOMIC DNA]</scope>
    <source>
        <strain evidence="4 5">SKP7-4</strain>
    </source>
</reference>
<dbReference type="NCBIfam" id="TIGR00254">
    <property type="entry name" value="GGDEF"/>
    <property type="match status" value="1"/>
</dbReference>
<dbReference type="RefSeq" id="WP_119545398.1">
    <property type="nucleotide sequence ID" value="NZ_QXIR01000002.1"/>
</dbReference>
<dbReference type="CDD" id="cd01949">
    <property type="entry name" value="GGDEF"/>
    <property type="match status" value="1"/>
</dbReference>
<evidence type="ECO:0000256" key="1">
    <source>
        <dbReference type="SAM" id="Phobius"/>
    </source>
</evidence>
<feature type="domain" description="EAL" evidence="2">
    <location>
        <begin position="405"/>
        <end position="659"/>
    </location>
</feature>
<dbReference type="Pfam" id="PF00990">
    <property type="entry name" value="GGDEF"/>
    <property type="match status" value="1"/>
</dbReference>
<sequence>MSTEILFISICILMFSTSVFALLKYSILFRDIKAVAANSAAASAVVWVAIVLLVIKHGSYENIQLHDSWYIIISLFLFTNLAFALVFYDLKNIQLEKNSTGYFLSSIISGLFLTTIQCNFYLEMTGFNTYILKDKLLFAVLHTIITLFLMSRILQQVRFDQLHAFEKIRNSSLVVISLICGCSLFGSMLTVTDAFSISDYKGLFNLDYLMITLLLVITVATGERQYLNERAKLNYLAYHDSLTGLYNRTYLQDLLKEKTVCGAPFHLLLLDLDYFKHINDTHGHFFGDEILKEVAEFLKSMLGSNDAAGRLGGDEFIILFQEKGGAYSIQEFCAAILEYFSQPLTIDGRQVTVTASIGACAFPANGKTPAELLVKADISMYKTKGNGRNSFTIFNEEIEKQYNGEITLQSDLSKALLNSELEVYYQPMVNLKDQKVAGFEALLRWNHPVRGLISPAEFIPIAEDTGLIVPIGEWVAKEACRQIHEWNLLMNREFVVSINLSLKQFSTGDIYGVMTEIIKETGIPPSLVTIEITESMAMANTEHTLSLLKKFREDGIGISIDDFGTGYSSLSYLKDFSIQSIKIDRSFISSVNGSGKDDAIVKAIFSIAGNLGLEVVAEGVELPQQESFLLSQQCHYAQGYHYSKPLNSRDLLRYLQESGGRLHPDAAFT</sequence>
<dbReference type="Gene3D" id="3.20.20.450">
    <property type="entry name" value="EAL domain"/>
    <property type="match status" value="1"/>
</dbReference>
<dbReference type="Proteomes" id="UP000265801">
    <property type="component" value="Unassembled WGS sequence"/>
</dbReference>
<dbReference type="EMBL" id="QXIR01000002">
    <property type="protein sequence ID" value="RIW38500.1"/>
    <property type="molecule type" value="Genomic_DNA"/>
</dbReference>
<proteinExistence type="predicted"/>
<evidence type="ECO:0000313" key="5">
    <source>
        <dbReference type="Proteomes" id="UP000265801"/>
    </source>
</evidence>
<dbReference type="InterPro" id="IPR000160">
    <property type="entry name" value="GGDEF_dom"/>
</dbReference>
<dbReference type="OrthoDB" id="9759607at2"/>
<evidence type="ECO:0000259" key="3">
    <source>
        <dbReference type="PROSITE" id="PS50887"/>
    </source>
</evidence>
<feature type="transmembrane region" description="Helical" evidence="1">
    <location>
        <begin position="6"/>
        <end position="23"/>
    </location>
</feature>
<dbReference type="SMART" id="SM00052">
    <property type="entry name" value="EAL"/>
    <property type="match status" value="1"/>
</dbReference>
<dbReference type="SMART" id="SM00267">
    <property type="entry name" value="GGDEF"/>
    <property type="match status" value="1"/>
</dbReference>
<dbReference type="InterPro" id="IPR035919">
    <property type="entry name" value="EAL_sf"/>
</dbReference>
<dbReference type="InterPro" id="IPR043128">
    <property type="entry name" value="Rev_trsase/Diguanyl_cyclase"/>
</dbReference>
<feature type="transmembrane region" description="Helical" evidence="1">
    <location>
        <begin position="102"/>
        <end position="124"/>
    </location>
</feature>
<dbReference type="AlphaFoldDB" id="A0A3A1R620"/>
<dbReference type="SUPFAM" id="SSF55073">
    <property type="entry name" value="Nucleotide cyclase"/>
    <property type="match status" value="1"/>
</dbReference>
<dbReference type="InterPro" id="IPR029787">
    <property type="entry name" value="Nucleotide_cyclase"/>
</dbReference>
<feature type="transmembrane region" description="Helical" evidence="1">
    <location>
        <begin position="35"/>
        <end position="56"/>
    </location>
</feature>
<feature type="transmembrane region" description="Helical" evidence="1">
    <location>
        <begin position="68"/>
        <end position="90"/>
    </location>
</feature>
<comment type="caution">
    <text evidence="4">The sequence shown here is derived from an EMBL/GenBank/DDBJ whole genome shotgun (WGS) entry which is preliminary data.</text>
</comment>
<accession>A0A3A1R620</accession>